<dbReference type="Proteomes" id="UP001227126">
    <property type="component" value="Unassembled WGS sequence"/>
</dbReference>
<reference evidence="3 4" key="1">
    <citation type="submission" date="2023-05" db="EMBL/GenBank/DDBJ databases">
        <title>Sedimentitalea sp. nov. JM2-8.</title>
        <authorList>
            <person name="Huang J."/>
        </authorList>
    </citation>
    <scope>NUCLEOTIDE SEQUENCE [LARGE SCALE GENOMIC DNA]</scope>
    <source>
        <strain evidence="3 4">JM2-8</strain>
    </source>
</reference>
<gene>
    <name evidence="3" type="ORF">QO034_03510</name>
</gene>
<keyword evidence="1" id="KW-0812">Transmembrane</keyword>
<dbReference type="RefSeq" id="WP_284484112.1">
    <property type="nucleotide sequence ID" value="NZ_JASNJE010000003.1"/>
</dbReference>
<organism evidence="3 4">
    <name type="scientific">Sedimentitalea xiamensis</name>
    <dbReference type="NCBI Taxonomy" id="3050037"/>
    <lineage>
        <taxon>Bacteria</taxon>
        <taxon>Pseudomonadati</taxon>
        <taxon>Pseudomonadota</taxon>
        <taxon>Alphaproteobacteria</taxon>
        <taxon>Rhodobacterales</taxon>
        <taxon>Paracoccaceae</taxon>
        <taxon>Sedimentitalea</taxon>
    </lineage>
</organism>
<accession>A0ABT7FAQ2</accession>
<evidence type="ECO:0000313" key="3">
    <source>
        <dbReference type="EMBL" id="MDK3072167.1"/>
    </source>
</evidence>
<dbReference type="Pfam" id="PF11127">
    <property type="entry name" value="YgaP-like_TM"/>
    <property type="match status" value="1"/>
</dbReference>
<feature type="transmembrane region" description="Helical" evidence="1">
    <location>
        <begin position="34"/>
        <end position="54"/>
    </location>
</feature>
<keyword evidence="1" id="KW-1133">Transmembrane helix</keyword>
<protein>
    <submittedName>
        <fullName evidence="3">DUF2892 domain-containing protein</fullName>
    </submittedName>
</protein>
<proteinExistence type="predicted"/>
<comment type="caution">
    <text evidence="3">The sequence shown here is derived from an EMBL/GenBank/DDBJ whole genome shotgun (WGS) entry which is preliminary data.</text>
</comment>
<sequence length="64" mass="6982">MTRNEGSLDRALRIIVGLVLLSLIFVGPKTLWGLVGLVPLLTGLFGFCPAYRLLGLNTCPIRKN</sequence>
<keyword evidence="4" id="KW-1185">Reference proteome</keyword>
<feature type="domain" description="Inner membrane protein YgaP-like transmembrane" evidence="2">
    <location>
        <begin position="1"/>
        <end position="60"/>
    </location>
</feature>
<evidence type="ECO:0000259" key="2">
    <source>
        <dbReference type="Pfam" id="PF11127"/>
    </source>
</evidence>
<name>A0ABT7FAQ2_9RHOB</name>
<evidence type="ECO:0000313" key="4">
    <source>
        <dbReference type="Proteomes" id="UP001227126"/>
    </source>
</evidence>
<feature type="transmembrane region" description="Helical" evidence="1">
    <location>
        <begin position="12"/>
        <end position="28"/>
    </location>
</feature>
<keyword evidence="1" id="KW-0472">Membrane</keyword>
<dbReference type="InterPro" id="IPR021309">
    <property type="entry name" value="YgaP-like_TM"/>
</dbReference>
<evidence type="ECO:0000256" key="1">
    <source>
        <dbReference type="SAM" id="Phobius"/>
    </source>
</evidence>
<dbReference type="EMBL" id="JASNJE010000003">
    <property type="protein sequence ID" value="MDK3072167.1"/>
    <property type="molecule type" value="Genomic_DNA"/>
</dbReference>